<dbReference type="PANTHER" id="PTHR44942:SF4">
    <property type="entry name" value="METHYLTRANSFERASE TYPE 11 DOMAIN-CONTAINING PROTEIN"/>
    <property type="match status" value="1"/>
</dbReference>
<dbReference type="EMBL" id="JBHPBY010000244">
    <property type="protein sequence ID" value="MFC1851940.1"/>
    <property type="molecule type" value="Genomic_DNA"/>
</dbReference>
<dbReference type="EC" id="2.1.1.-" evidence="5"/>
<evidence type="ECO:0000313" key="5">
    <source>
        <dbReference type="EMBL" id="MFC1851940.1"/>
    </source>
</evidence>
<accession>A0ABV6Z0H3</accession>
<dbReference type="InterPro" id="IPR051052">
    <property type="entry name" value="Diverse_substrate_MTase"/>
</dbReference>
<feature type="domain" description="Methyltransferase type 11" evidence="4">
    <location>
        <begin position="57"/>
        <end position="149"/>
    </location>
</feature>
<organism evidence="5 6">
    <name type="scientific">candidate division CSSED10-310 bacterium</name>
    <dbReference type="NCBI Taxonomy" id="2855610"/>
    <lineage>
        <taxon>Bacteria</taxon>
        <taxon>Bacteria division CSSED10-310</taxon>
    </lineage>
</organism>
<dbReference type="InterPro" id="IPR029063">
    <property type="entry name" value="SAM-dependent_MTases_sf"/>
</dbReference>
<dbReference type="SUPFAM" id="SSF53335">
    <property type="entry name" value="S-adenosyl-L-methionine-dependent methyltransferases"/>
    <property type="match status" value="1"/>
</dbReference>
<keyword evidence="6" id="KW-1185">Reference proteome</keyword>
<dbReference type="PANTHER" id="PTHR44942">
    <property type="entry name" value="METHYLTRANSF_11 DOMAIN-CONTAINING PROTEIN"/>
    <property type="match status" value="1"/>
</dbReference>
<evidence type="ECO:0000256" key="3">
    <source>
        <dbReference type="ARBA" id="ARBA00022679"/>
    </source>
</evidence>
<dbReference type="Pfam" id="PF08241">
    <property type="entry name" value="Methyltransf_11"/>
    <property type="match status" value="1"/>
</dbReference>
<dbReference type="Gene3D" id="3.40.50.150">
    <property type="entry name" value="Vaccinia Virus protein VP39"/>
    <property type="match status" value="1"/>
</dbReference>
<evidence type="ECO:0000313" key="6">
    <source>
        <dbReference type="Proteomes" id="UP001594351"/>
    </source>
</evidence>
<gene>
    <name evidence="5" type="ORF">ACFL27_17245</name>
</gene>
<comment type="caution">
    <text evidence="5">The sequence shown here is derived from an EMBL/GenBank/DDBJ whole genome shotgun (WGS) entry which is preliminary data.</text>
</comment>
<sequence length="263" mass="29925">MGSNEQHHKKKEHSIESRSAYSSKAEKYAQYRWDYAPEAINMIIKTTGISATSSIADIGAGTGILSQHFVELVKNVFAVEINPEMRSLAERSLTGYPTFHSIDGCAEATTLPDQSIDLITAAQAIHWFDPEPTKREFLRIIKPDGWLAILRNYLRDDEVGEAMQDIFTDEYGAVPPQDVTLPEGKPLSFYYSHDQFRTLTYEFINYLTWDAFLGSTLSASYTPSEEHPKFQKFEQAVRHVFDRFSIDGRVTTHGFTELHVGRF</sequence>
<dbReference type="GO" id="GO:0008168">
    <property type="term" value="F:methyltransferase activity"/>
    <property type="evidence" value="ECO:0007669"/>
    <property type="project" value="UniProtKB-KW"/>
</dbReference>
<keyword evidence="2 5" id="KW-0489">Methyltransferase</keyword>
<dbReference type="InterPro" id="IPR013216">
    <property type="entry name" value="Methyltransf_11"/>
</dbReference>
<keyword evidence="3 5" id="KW-0808">Transferase</keyword>
<name>A0ABV6Z0H3_UNCC1</name>
<reference evidence="5 6" key="1">
    <citation type="submission" date="2024-09" db="EMBL/GenBank/DDBJ databases">
        <title>Laminarin stimulates single cell rates of sulfate reduction while oxygen inhibits transcriptomic activity in coastal marine sediment.</title>
        <authorList>
            <person name="Lindsay M."/>
            <person name="Orcutt B."/>
            <person name="Emerson D."/>
            <person name="Stepanauskas R."/>
            <person name="D'Angelo T."/>
        </authorList>
    </citation>
    <scope>NUCLEOTIDE SEQUENCE [LARGE SCALE GENOMIC DNA]</scope>
    <source>
        <strain evidence="5">SAG AM-311-K15</strain>
    </source>
</reference>
<evidence type="ECO:0000256" key="2">
    <source>
        <dbReference type="ARBA" id="ARBA00022603"/>
    </source>
</evidence>
<dbReference type="CDD" id="cd02440">
    <property type="entry name" value="AdoMet_MTases"/>
    <property type="match status" value="1"/>
</dbReference>
<proteinExistence type="inferred from homology"/>
<evidence type="ECO:0000259" key="4">
    <source>
        <dbReference type="Pfam" id="PF08241"/>
    </source>
</evidence>
<evidence type="ECO:0000256" key="1">
    <source>
        <dbReference type="ARBA" id="ARBA00008361"/>
    </source>
</evidence>
<comment type="similarity">
    <text evidence="1">Belongs to the methyltransferase superfamily.</text>
</comment>
<protein>
    <submittedName>
        <fullName evidence="5">Class I SAM-dependent methyltransferase</fullName>
        <ecNumber evidence="5">2.1.1.-</ecNumber>
    </submittedName>
</protein>
<dbReference type="Proteomes" id="UP001594351">
    <property type="component" value="Unassembled WGS sequence"/>
</dbReference>
<dbReference type="GO" id="GO:0032259">
    <property type="term" value="P:methylation"/>
    <property type="evidence" value="ECO:0007669"/>
    <property type="project" value="UniProtKB-KW"/>
</dbReference>